<comment type="caution">
    <text evidence="3">The sequence shown here is derived from an EMBL/GenBank/DDBJ whole genome shotgun (WGS) entry which is preliminary data.</text>
</comment>
<sequence>MPVSWEHQDGPCAHRRELLSAAAVLLAAVQAPRPARAQEPGPPAVALEGKPATGEAASITAVPAPAADPAGPADTTSYAQLADGLLAYEFQYPTALRGQPLPIIQSRRPERYSSAAPLTADARQRIVAELVDFRDNVTISVSVGPASGTLKGRGMDEWTPKQVADTVLIDRSTARVSSGQRVSLHQIESAMAESRNGQPYFVYEHIAQGSPSIRSADRENYRRAWSVTATRPGLNGTPYLYTLTLSCPDEQWGAFGEGFRHSQASFRLTPPTQDYVPPDKDPWRFF</sequence>
<evidence type="ECO:0000313" key="4">
    <source>
        <dbReference type="Proteomes" id="UP001445335"/>
    </source>
</evidence>
<proteinExistence type="predicted"/>
<evidence type="ECO:0000259" key="2">
    <source>
        <dbReference type="Pfam" id="PF01789"/>
    </source>
</evidence>
<keyword evidence="4" id="KW-1185">Reference proteome</keyword>
<dbReference type="Pfam" id="PF01789">
    <property type="entry name" value="PsbP"/>
    <property type="match status" value="1"/>
</dbReference>
<evidence type="ECO:0000313" key="3">
    <source>
        <dbReference type="EMBL" id="KAK9842313.1"/>
    </source>
</evidence>
<dbReference type="GO" id="GO:0009654">
    <property type="term" value="C:photosystem II oxygen evolving complex"/>
    <property type="evidence" value="ECO:0007669"/>
    <property type="project" value="InterPro"/>
</dbReference>
<feature type="signal peptide" evidence="1">
    <location>
        <begin position="1"/>
        <end position="37"/>
    </location>
</feature>
<keyword evidence="1" id="KW-0732">Signal</keyword>
<dbReference type="InterPro" id="IPR002683">
    <property type="entry name" value="PsbP_C"/>
</dbReference>
<dbReference type="AlphaFoldDB" id="A0AAW1SA45"/>
<dbReference type="GO" id="GO:0015979">
    <property type="term" value="P:photosynthesis"/>
    <property type="evidence" value="ECO:0007669"/>
    <property type="project" value="InterPro"/>
</dbReference>
<feature type="domain" description="PsbP C-terminal" evidence="2">
    <location>
        <begin position="129"/>
        <end position="267"/>
    </location>
</feature>
<dbReference type="GO" id="GO:0005509">
    <property type="term" value="F:calcium ion binding"/>
    <property type="evidence" value="ECO:0007669"/>
    <property type="project" value="InterPro"/>
</dbReference>
<dbReference type="PANTHER" id="PTHR31407">
    <property type="match status" value="1"/>
</dbReference>
<accession>A0AAW1SA45</accession>
<gene>
    <name evidence="3" type="ORF">WJX81_006041</name>
</gene>
<evidence type="ECO:0000256" key="1">
    <source>
        <dbReference type="SAM" id="SignalP"/>
    </source>
</evidence>
<dbReference type="Gene3D" id="3.40.1000.10">
    <property type="entry name" value="Mog1/PsbP, alpha/beta/alpha sandwich"/>
    <property type="match status" value="1"/>
</dbReference>
<dbReference type="PANTHER" id="PTHR31407:SF7">
    <property type="entry name" value="PSBP DOMAIN-CONTAINING PROTEIN 5, CHLOROPLASTIC"/>
    <property type="match status" value="1"/>
</dbReference>
<name>A0AAW1SA45_9CHLO</name>
<dbReference type="Proteomes" id="UP001445335">
    <property type="component" value="Unassembled WGS sequence"/>
</dbReference>
<reference evidence="3 4" key="1">
    <citation type="journal article" date="2024" name="Nat. Commun.">
        <title>Phylogenomics reveals the evolutionary origins of lichenization in chlorophyte algae.</title>
        <authorList>
            <person name="Puginier C."/>
            <person name="Libourel C."/>
            <person name="Otte J."/>
            <person name="Skaloud P."/>
            <person name="Haon M."/>
            <person name="Grisel S."/>
            <person name="Petersen M."/>
            <person name="Berrin J.G."/>
            <person name="Delaux P.M."/>
            <person name="Dal Grande F."/>
            <person name="Keller J."/>
        </authorList>
    </citation>
    <scope>NUCLEOTIDE SEQUENCE [LARGE SCALE GENOMIC DNA]</scope>
    <source>
        <strain evidence="3 4">SAG 245.80</strain>
    </source>
</reference>
<dbReference type="InterPro" id="IPR016123">
    <property type="entry name" value="Mog1/PsbP_a/b/a-sand"/>
</dbReference>
<organism evidence="3 4">
    <name type="scientific">Elliptochloris bilobata</name>
    <dbReference type="NCBI Taxonomy" id="381761"/>
    <lineage>
        <taxon>Eukaryota</taxon>
        <taxon>Viridiplantae</taxon>
        <taxon>Chlorophyta</taxon>
        <taxon>core chlorophytes</taxon>
        <taxon>Trebouxiophyceae</taxon>
        <taxon>Trebouxiophyceae incertae sedis</taxon>
        <taxon>Elliptochloris clade</taxon>
        <taxon>Elliptochloris</taxon>
    </lineage>
</organism>
<dbReference type="GO" id="GO:0019898">
    <property type="term" value="C:extrinsic component of membrane"/>
    <property type="evidence" value="ECO:0007669"/>
    <property type="project" value="InterPro"/>
</dbReference>
<feature type="chain" id="PRO_5043878474" description="PsbP C-terminal domain-containing protein" evidence="1">
    <location>
        <begin position="38"/>
        <end position="286"/>
    </location>
</feature>
<dbReference type="EMBL" id="JALJOU010000008">
    <property type="protein sequence ID" value="KAK9842313.1"/>
    <property type="molecule type" value="Genomic_DNA"/>
</dbReference>
<protein>
    <recommendedName>
        <fullName evidence="2">PsbP C-terminal domain-containing protein</fullName>
    </recommendedName>
</protein>
<dbReference type="SUPFAM" id="SSF55724">
    <property type="entry name" value="Mog1p/PsbP-like"/>
    <property type="match status" value="1"/>
</dbReference>